<evidence type="ECO:0000256" key="1">
    <source>
        <dbReference type="ARBA" id="ARBA00004141"/>
    </source>
</evidence>
<evidence type="ECO:0000256" key="5">
    <source>
        <dbReference type="SAM" id="Phobius"/>
    </source>
</evidence>
<comment type="subcellular location">
    <subcellularLocation>
        <location evidence="1">Membrane</location>
        <topology evidence="1">Multi-pass membrane protein</topology>
    </subcellularLocation>
</comment>
<dbReference type="GeneID" id="82891053"/>
<feature type="transmembrane region" description="Helical" evidence="5">
    <location>
        <begin position="61"/>
        <end position="82"/>
    </location>
</feature>
<evidence type="ECO:0000313" key="7">
    <source>
        <dbReference type="Proteomes" id="UP001059295"/>
    </source>
</evidence>
<accession>A0ABY5V278</accession>
<keyword evidence="7" id="KW-1185">Reference proteome</keyword>
<dbReference type="EMBL" id="CP102294">
    <property type="protein sequence ID" value="UWN58118.1"/>
    <property type="molecule type" value="Genomic_DNA"/>
</dbReference>
<feature type="transmembrane region" description="Helical" evidence="5">
    <location>
        <begin position="94"/>
        <end position="118"/>
    </location>
</feature>
<dbReference type="Pfam" id="PF02674">
    <property type="entry name" value="Colicin_V"/>
    <property type="match status" value="1"/>
</dbReference>
<keyword evidence="3 5" id="KW-1133">Transmembrane helix</keyword>
<gene>
    <name evidence="6" type="ORF">NQ491_04925</name>
</gene>
<feature type="transmembrane region" description="Helical" evidence="5">
    <location>
        <begin position="20"/>
        <end position="41"/>
    </location>
</feature>
<name>A0ABY5V278_9BACT</name>
<dbReference type="InterPro" id="IPR003825">
    <property type="entry name" value="Colicin-V_CvpA"/>
</dbReference>
<dbReference type="PANTHER" id="PTHR37306">
    <property type="entry name" value="COLICIN V PRODUCTION PROTEIN"/>
    <property type="match status" value="1"/>
</dbReference>
<dbReference type="PANTHER" id="PTHR37306:SF1">
    <property type="entry name" value="COLICIN V PRODUCTION PROTEIN"/>
    <property type="match status" value="1"/>
</dbReference>
<evidence type="ECO:0000256" key="2">
    <source>
        <dbReference type="ARBA" id="ARBA00022692"/>
    </source>
</evidence>
<dbReference type="Proteomes" id="UP001059295">
    <property type="component" value="Chromosome"/>
</dbReference>
<evidence type="ECO:0000313" key="6">
    <source>
        <dbReference type="EMBL" id="UWN58118.1"/>
    </source>
</evidence>
<organism evidence="6 7">
    <name type="scientific">Alistipes ihumii AP11</name>
    <dbReference type="NCBI Taxonomy" id="1211813"/>
    <lineage>
        <taxon>Bacteria</taxon>
        <taxon>Pseudomonadati</taxon>
        <taxon>Bacteroidota</taxon>
        <taxon>Bacteroidia</taxon>
        <taxon>Bacteroidales</taxon>
        <taxon>Rikenellaceae</taxon>
        <taxon>Alistipes</taxon>
    </lineage>
</organism>
<evidence type="ECO:0000256" key="3">
    <source>
        <dbReference type="ARBA" id="ARBA00022989"/>
    </source>
</evidence>
<keyword evidence="2 5" id="KW-0812">Transmembrane</keyword>
<evidence type="ECO:0000256" key="4">
    <source>
        <dbReference type="ARBA" id="ARBA00023136"/>
    </source>
</evidence>
<sequence>MHAFDIIVGIPLAYAAYRGFRSGIVAQSCGLLGLVAGVWLASRYGEAAGLWMRVDPSAARVAGFVAILLLTLLGIALLGHLLKGLFRLAGLGPIDAVGGLLLGVVKMALILSLLLGAFETVNRSAGWVGEQSYARAVLYKPVREVSRWVFPYLSRAAEKLADRENTSE</sequence>
<proteinExistence type="predicted"/>
<reference evidence="6" key="1">
    <citation type="journal article" date="2022" name="Cell">
        <title>Design, construction, and in vivo augmentation of a complex gut microbiome.</title>
        <authorList>
            <person name="Cheng A.G."/>
            <person name="Ho P.Y."/>
            <person name="Aranda-Diaz A."/>
            <person name="Jain S."/>
            <person name="Yu F.B."/>
            <person name="Meng X."/>
            <person name="Wang M."/>
            <person name="Iakiviak M."/>
            <person name="Nagashima K."/>
            <person name="Zhao A."/>
            <person name="Murugkar P."/>
            <person name="Patil A."/>
            <person name="Atabakhsh K."/>
            <person name="Weakley A."/>
            <person name="Yan J."/>
            <person name="Brumbaugh A.R."/>
            <person name="Higginbottom S."/>
            <person name="Dimas A."/>
            <person name="Shiver A.L."/>
            <person name="Deutschbauer A."/>
            <person name="Neff N."/>
            <person name="Sonnenburg J.L."/>
            <person name="Huang K.C."/>
            <person name="Fischbach M.A."/>
        </authorList>
    </citation>
    <scope>NUCLEOTIDE SEQUENCE</scope>
    <source>
        <strain evidence="6">AP11</strain>
    </source>
</reference>
<protein>
    <submittedName>
        <fullName evidence="6">CvpA family protein</fullName>
    </submittedName>
</protein>
<keyword evidence="4 5" id="KW-0472">Membrane</keyword>
<dbReference type="RefSeq" id="WP_019246484.1">
    <property type="nucleotide sequence ID" value="NZ_CAPH01000017.1"/>
</dbReference>